<evidence type="ECO:0000313" key="1">
    <source>
        <dbReference type="EMBL" id="KAF2847991.1"/>
    </source>
</evidence>
<keyword evidence="2" id="KW-1185">Reference proteome</keyword>
<organism evidence="1 2">
    <name type="scientific">Plenodomus tracheiphilus IPT5</name>
    <dbReference type="NCBI Taxonomy" id="1408161"/>
    <lineage>
        <taxon>Eukaryota</taxon>
        <taxon>Fungi</taxon>
        <taxon>Dikarya</taxon>
        <taxon>Ascomycota</taxon>
        <taxon>Pezizomycotina</taxon>
        <taxon>Dothideomycetes</taxon>
        <taxon>Pleosporomycetidae</taxon>
        <taxon>Pleosporales</taxon>
        <taxon>Pleosporineae</taxon>
        <taxon>Leptosphaeriaceae</taxon>
        <taxon>Plenodomus</taxon>
    </lineage>
</organism>
<sequence>MDATVAAKGRGHITLCLRRAYIRYIGPDLLTTAICLTFTRPRTLTSCVIGSPVAITSIIVRLCLCHVDQRWRYVPVIGGYRVLHTAGGNTSRQINFRSGPITFLHANTRCDYSRLFDYLTRDLEASSMPREVPSSIHRFKHEVAFSPTFRMRPPLK</sequence>
<name>A0A6A7AXH0_9PLEO</name>
<proteinExistence type="predicted"/>
<dbReference type="Proteomes" id="UP000799423">
    <property type="component" value="Unassembled WGS sequence"/>
</dbReference>
<dbReference type="EMBL" id="MU006321">
    <property type="protein sequence ID" value="KAF2847991.1"/>
    <property type="molecule type" value="Genomic_DNA"/>
</dbReference>
<evidence type="ECO:0000313" key="2">
    <source>
        <dbReference type="Proteomes" id="UP000799423"/>
    </source>
</evidence>
<reference evidence="1" key="1">
    <citation type="submission" date="2020-01" db="EMBL/GenBank/DDBJ databases">
        <authorList>
            <consortium name="DOE Joint Genome Institute"/>
            <person name="Haridas S."/>
            <person name="Albert R."/>
            <person name="Binder M."/>
            <person name="Bloem J."/>
            <person name="Labutti K."/>
            <person name="Salamov A."/>
            <person name="Andreopoulos B."/>
            <person name="Baker S.E."/>
            <person name="Barry K."/>
            <person name="Bills G."/>
            <person name="Bluhm B.H."/>
            <person name="Cannon C."/>
            <person name="Castanera R."/>
            <person name="Culley D.E."/>
            <person name="Daum C."/>
            <person name="Ezra D."/>
            <person name="Gonzalez J.B."/>
            <person name="Henrissat B."/>
            <person name="Kuo A."/>
            <person name="Liang C."/>
            <person name="Lipzen A."/>
            <person name="Lutzoni F."/>
            <person name="Magnuson J."/>
            <person name="Mondo S."/>
            <person name="Nolan M."/>
            <person name="Ohm R."/>
            <person name="Pangilinan J."/>
            <person name="Park H.-J."/>
            <person name="Ramirez L."/>
            <person name="Alfaro M."/>
            <person name="Sun H."/>
            <person name="Tritt A."/>
            <person name="Yoshinaga Y."/>
            <person name="Zwiers L.-H."/>
            <person name="Turgeon B.G."/>
            <person name="Goodwin S.B."/>
            <person name="Spatafora J.W."/>
            <person name="Crous P.W."/>
            <person name="Grigoriev I.V."/>
        </authorList>
    </citation>
    <scope>NUCLEOTIDE SEQUENCE</scope>
    <source>
        <strain evidence="1">IPT5</strain>
    </source>
</reference>
<dbReference type="AlphaFoldDB" id="A0A6A7AXH0"/>
<accession>A0A6A7AXH0</accession>
<gene>
    <name evidence="1" type="ORF">T440DRAFT_180694</name>
</gene>
<protein>
    <submittedName>
        <fullName evidence="1">Uncharacterized protein</fullName>
    </submittedName>
</protein>